<dbReference type="AlphaFoldDB" id="A0A6C0F4W2"/>
<name>A0A6C0F4W2_9ZZZZ</name>
<reference evidence="1" key="1">
    <citation type="journal article" date="2020" name="Nature">
        <title>Giant virus diversity and host interactions through global metagenomics.</title>
        <authorList>
            <person name="Schulz F."/>
            <person name="Roux S."/>
            <person name="Paez-Espino D."/>
            <person name="Jungbluth S."/>
            <person name="Walsh D.A."/>
            <person name="Denef V.J."/>
            <person name="McMahon K.D."/>
            <person name="Konstantinidis K.T."/>
            <person name="Eloe-Fadrosh E.A."/>
            <person name="Kyrpides N.C."/>
            <person name="Woyke T."/>
        </authorList>
    </citation>
    <scope>NUCLEOTIDE SEQUENCE</scope>
    <source>
        <strain evidence="1">GVMAG-M-3300009181-41</strain>
    </source>
</reference>
<proteinExistence type="predicted"/>
<accession>A0A6C0F4W2</accession>
<evidence type="ECO:0000313" key="1">
    <source>
        <dbReference type="EMBL" id="QHT35683.1"/>
    </source>
</evidence>
<dbReference type="EMBL" id="MN739025">
    <property type="protein sequence ID" value="QHT35683.1"/>
    <property type="molecule type" value="Genomic_DNA"/>
</dbReference>
<protein>
    <submittedName>
        <fullName evidence="1">Uncharacterized protein</fullName>
    </submittedName>
</protein>
<sequence>MVKLSKTTMVVAFLLGALLLGFLGTREGFMQKDAGMPMDGPAMGPYDTVMSGWMSSEHMPVGGLPQNSFKEENKLMFLVGNETKPECCPAAFTTDSGCVCLTSADSELMARRGGNK</sequence>
<organism evidence="1">
    <name type="scientific">viral metagenome</name>
    <dbReference type="NCBI Taxonomy" id="1070528"/>
    <lineage>
        <taxon>unclassified sequences</taxon>
        <taxon>metagenomes</taxon>
        <taxon>organismal metagenomes</taxon>
    </lineage>
</organism>